<sequence>MSRLEILRSFCNKECVNGCAREWFTIATNILQRNDIPIRSFTSAVYQLLQKGRGKYRNLMITGPANCGKTFILLPLTLIYNSFCNPASTSFAWVGAETAEIIFLNDFRWSPQIMPWHDLLLLLEGQPIHLPALKSHFAQDLILSSTTPVFATGKHPGSN</sequence>
<dbReference type="Gene3D" id="3.40.50.300">
    <property type="entry name" value="P-loop containing nucleotide triphosphate hydrolases"/>
    <property type="match status" value="1"/>
</dbReference>
<keyword evidence="2" id="KW-1185">Reference proteome</keyword>
<accession>A0A9Q1BBU3</accession>
<dbReference type="AlphaFoldDB" id="A0A9Q1BBU3"/>
<evidence type="ECO:0000313" key="2">
    <source>
        <dbReference type="Proteomes" id="UP001152320"/>
    </source>
</evidence>
<name>A0A9Q1BBU3_HOLLE</name>
<dbReference type="EMBL" id="JAIZAY010000023">
    <property type="protein sequence ID" value="KAJ8019728.1"/>
    <property type="molecule type" value="Genomic_DNA"/>
</dbReference>
<dbReference type="InterPro" id="IPR027417">
    <property type="entry name" value="P-loop_NTPase"/>
</dbReference>
<reference evidence="1" key="1">
    <citation type="submission" date="2021-10" db="EMBL/GenBank/DDBJ databases">
        <title>Tropical sea cucumber genome reveals ecological adaptation and Cuvierian tubules defense mechanism.</title>
        <authorList>
            <person name="Chen T."/>
        </authorList>
    </citation>
    <scope>NUCLEOTIDE SEQUENCE</scope>
    <source>
        <strain evidence="1">Nanhai2018</strain>
        <tissue evidence="1">Muscle</tissue>
    </source>
</reference>
<dbReference type="OrthoDB" id="5957838at2759"/>
<proteinExistence type="predicted"/>
<evidence type="ECO:0000313" key="1">
    <source>
        <dbReference type="EMBL" id="KAJ8019728.1"/>
    </source>
</evidence>
<comment type="caution">
    <text evidence="1">The sequence shown here is derived from an EMBL/GenBank/DDBJ whole genome shotgun (WGS) entry which is preliminary data.</text>
</comment>
<organism evidence="1 2">
    <name type="scientific">Holothuria leucospilota</name>
    <name type="common">Black long sea cucumber</name>
    <name type="synonym">Mertensiothuria leucospilota</name>
    <dbReference type="NCBI Taxonomy" id="206669"/>
    <lineage>
        <taxon>Eukaryota</taxon>
        <taxon>Metazoa</taxon>
        <taxon>Echinodermata</taxon>
        <taxon>Eleutherozoa</taxon>
        <taxon>Echinozoa</taxon>
        <taxon>Holothuroidea</taxon>
        <taxon>Aspidochirotacea</taxon>
        <taxon>Aspidochirotida</taxon>
        <taxon>Holothuriidae</taxon>
        <taxon>Holothuria</taxon>
    </lineage>
</organism>
<protein>
    <submittedName>
        <fullName evidence="1">Uncharacterized protein</fullName>
    </submittedName>
</protein>
<gene>
    <name evidence="1" type="ORF">HOLleu_41426</name>
</gene>
<dbReference type="SUPFAM" id="SSF52540">
    <property type="entry name" value="P-loop containing nucleoside triphosphate hydrolases"/>
    <property type="match status" value="1"/>
</dbReference>
<dbReference type="Proteomes" id="UP001152320">
    <property type="component" value="Chromosome 23"/>
</dbReference>